<dbReference type="RefSeq" id="WP_170871907.1">
    <property type="nucleotide sequence ID" value="NZ_FTPP01000004.1"/>
</dbReference>
<gene>
    <name evidence="1" type="ORF">SAMN05444128_3616</name>
</gene>
<keyword evidence="2" id="KW-1185">Reference proteome</keyword>
<proteinExistence type="predicted"/>
<organism evidence="1 2">
    <name type="scientific">Pontibacter indicus</name>
    <dbReference type="NCBI Taxonomy" id="1317125"/>
    <lineage>
        <taxon>Bacteria</taxon>
        <taxon>Pseudomonadati</taxon>
        <taxon>Bacteroidota</taxon>
        <taxon>Cytophagia</taxon>
        <taxon>Cytophagales</taxon>
        <taxon>Hymenobacteraceae</taxon>
        <taxon>Pontibacter</taxon>
    </lineage>
</organism>
<dbReference type="Proteomes" id="UP000187181">
    <property type="component" value="Unassembled WGS sequence"/>
</dbReference>
<dbReference type="PROSITE" id="PS51257">
    <property type="entry name" value="PROKAR_LIPOPROTEIN"/>
    <property type="match status" value="1"/>
</dbReference>
<sequence length="50" mass="5315">MLNRLYGVLLLTLLILALVSSCEKNNAQAVKTTAPTQTVAAETTTLPNTI</sequence>
<dbReference type="AlphaFoldDB" id="A0A1R3XRI4"/>
<protein>
    <submittedName>
        <fullName evidence="1">Uncharacterized protein</fullName>
    </submittedName>
</protein>
<accession>A0A1R3XRI4</accession>
<reference evidence="2" key="1">
    <citation type="submission" date="2017-01" db="EMBL/GenBank/DDBJ databases">
        <authorList>
            <person name="Varghese N."/>
            <person name="Submissions S."/>
        </authorList>
    </citation>
    <scope>NUCLEOTIDE SEQUENCE [LARGE SCALE GENOMIC DNA]</scope>
    <source>
        <strain evidence="2">LP100</strain>
    </source>
</reference>
<name>A0A1R3XRI4_9BACT</name>
<dbReference type="EMBL" id="FTPP01000004">
    <property type="protein sequence ID" value="SIT94516.1"/>
    <property type="molecule type" value="Genomic_DNA"/>
</dbReference>
<evidence type="ECO:0000313" key="1">
    <source>
        <dbReference type="EMBL" id="SIT94516.1"/>
    </source>
</evidence>
<evidence type="ECO:0000313" key="2">
    <source>
        <dbReference type="Proteomes" id="UP000187181"/>
    </source>
</evidence>